<feature type="compositionally biased region" description="Low complexity" evidence="1">
    <location>
        <begin position="93"/>
        <end position="106"/>
    </location>
</feature>
<reference evidence="3" key="2">
    <citation type="submission" date="2023-06" db="EMBL/GenBank/DDBJ databases">
        <authorList>
            <person name="Ma L."/>
            <person name="Liu K.-W."/>
            <person name="Li Z."/>
            <person name="Hsiao Y.-Y."/>
            <person name="Qi Y."/>
            <person name="Fu T."/>
            <person name="Tang G."/>
            <person name="Zhang D."/>
            <person name="Sun W.-H."/>
            <person name="Liu D.-K."/>
            <person name="Li Y."/>
            <person name="Chen G.-Z."/>
            <person name="Liu X.-D."/>
            <person name="Liao X.-Y."/>
            <person name="Jiang Y.-T."/>
            <person name="Yu X."/>
            <person name="Hao Y."/>
            <person name="Huang J."/>
            <person name="Zhao X.-W."/>
            <person name="Ke S."/>
            <person name="Chen Y.-Y."/>
            <person name="Wu W.-L."/>
            <person name="Hsu J.-L."/>
            <person name="Lin Y.-F."/>
            <person name="Huang M.-D."/>
            <person name="Li C.-Y."/>
            <person name="Huang L."/>
            <person name="Wang Z.-W."/>
            <person name="Zhao X."/>
            <person name="Zhong W.-Y."/>
            <person name="Peng D.-H."/>
            <person name="Ahmad S."/>
            <person name="Lan S."/>
            <person name="Zhang J.-S."/>
            <person name="Tsai W.-C."/>
            <person name="Van De Peer Y."/>
            <person name="Liu Z.-J."/>
        </authorList>
    </citation>
    <scope>NUCLEOTIDE SEQUENCE</scope>
    <source>
        <strain evidence="3">SCP</strain>
        <tissue evidence="3">Leaves</tissue>
    </source>
</reference>
<evidence type="ECO:0000313" key="3">
    <source>
        <dbReference type="EMBL" id="KAK1276075.1"/>
    </source>
</evidence>
<dbReference type="PANTHER" id="PTHR21450">
    <property type="entry name" value="PROTEIN ALTERED PHOSPHATE STARVATION RESPONSE 1"/>
    <property type="match status" value="1"/>
</dbReference>
<evidence type="ECO:0000256" key="1">
    <source>
        <dbReference type="SAM" id="MobiDB-lite"/>
    </source>
</evidence>
<name>A0AAV9BHK0_ACOGR</name>
<protein>
    <recommendedName>
        <fullName evidence="2">DUF630 domain-containing protein</fullName>
    </recommendedName>
</protein>
<feature type="compositionally biased region" description="Basic and acidic residues" evidence="1">
    <location>
        <begin position="174"/>
        <end position="189"/>
    </location>
</feature>
<sequence>MCRDRRRLIRAAADLRYDFAAAHSSYFRSLPSVGSALHRFVIEELSISAASSSSSPPPPSPLPREGKSKSASSSSSLSHLPSSGEGSGHLDLSSEASSPAHQSSASPYEETYNGFSQVRFGGASSEISSPDSSEVRRREGIPNLEEEEEIVSDAHIDLGGSGESSSKVVDADVLEEKQRKSSSESRKSGGDGGGGGECEEEGGEF</sequence>
<dbReference type="PANTHER" id="PTHR21450:SF2">
    <property type="entry name" value="FAMILY PROTEIN, PUTATIVE (DUF630 AND DUF632)-RELATED"/>
    <property type="match status" value="1"/>
</dbReference>
<reference evidence="3" key="1">
    <citation type="journal article" date="2023" name="Nat. Commun.">
        <title>Diploid and tetraploid genomes of Acorus and the evolution of monocots.</title>
        <authorList>
            <person name="Ma L."/>
            <person name="Liu K.W."/>
            <person name="Li Z."/>
            <person name="Hsiao Y.Y."/>
            <person name="Qi Y."/>
            <person name="Fu T."/>
            <person name="Tang G.D."/>
            <person name="Zhang D."/>
            <person name="Sun W.H."/>
            <person name="Liu D.K."/>
            <person name="Li Y."/>
            <person name="Chen G.Z."/>
            <person name="Liu X.D."/>
            <person name="Liao X.Y."/>
            <person name="Jiang Y.T."/>
            <person name="Yu X."/>
            <person name="Hao Y."/>
            <person name="Huang J."/>
            <person name="Zhao X.W."/>
            <person name="Ke S."/>
            <person name="Chen Y.Y."/>
            <person name="Wu W.L."/>
            <person name="Hsu J.L."/>
            <person name="Lin Y.F."/>
            <person name="Huang M.D."/>
            <person name="Li C.Y."/>
            <person name="Huang L."/>
            <person name="Wang Z.W."/>
            <person name="Zhao X."/>
            <person name="Zhong W.Y."/>
            <person name="Peng D.H."/>
            <person name="Ahmad S."/>
            <person name="Lan S."/>
            <person name="Zhang J.S."/>
            <person name="Tsai W.C."/>
            <person name="Van de Peer Y."/>
            <person name="Liu Z.J."/>
        </authorList>
    </citation>
    <scope>NUCLEOTIDE SEQUENCE</scope>
    <source>
        <strain evidence="3">SCP</strain>
    </source>
</reference>
<proteinExistence type="predicted"/>
<dbReference type="AlphaFoldDB" id="A0AAV9BHK0"/>
<accession>A0AAV9BHK0</accession>
<feature type="region of interest" description="Disordered" evidence="1">
    <location>
        <begin position="48"/>
        <end position="205"/>
    </location>
</feature>
<gene>
    <name evidence="3" type="ORF">QJS04_geneDACA010934</name>
</gene>
<dbReference type="Pfam" id="PF04783">
    <property type="entry name" value="DUF630"/>
    <property type="match status" value="1"/>
</dbReference>
<evidence type="ECO:0000259" key="2">
    <source>
        <dbReference type="Pfam" id="PF04783"/>
    </source>
</evidence>
<dbReference type="EMBL" id="JAUJYN010000003">
    <property type="protein sequence ID" value="KAK1276075.1"/>
    <property type="molecule type" value="Genomic_DNA"/>
</dbReference>
<organism evidence="3 4">
    <name type="scientific">Acorus gramineus</name>
    <name type="common">Dwarf sweet flag</name>
    <dbReference type="NCBI Taxonomy" id="55184"/>
    <lineage>
        <taxon>Eukaryota</taxon>
        <taxon>Viridiplantae</taxon>
        <taxon>Streptophyta</taxon>
        <taxon>Embryophyta</taxon>
        <taxon>Tracheophyta</taxon>
        <taxon>Spermatophyta</taxon>
        <taxon>Magnoliopsida</taxon>
        <taxon>Liliopsida</taxon>
        <taxon>Acoraceae</taxon>
        <taxon>Acorus</taxon>
    </lineage>
</organism>
<comment type="caution">
    <text evidence="3">The sequence shown here is derived from an EMBL/GenBank/DDBJ whole genome shotgun (WGS) entry which is preliminary data.</text>
</comment>
<feature type="domain" description="DUF630" evidence="2">
    <location>
        <begin position="1"/>
        <end position="43"/>
    </location>
</feature>
<evidence type="ECO:0000313" key="4">
    <source>
        <dbReference type="Proteomes" id="UP001179952"/>
    </source>
</evidence>
<feature type="compositionally biased region" description="Low complexity" evidence="1">
    <location>
        <begin position="69"/>
        <end position="84"/>
    </location>
</feature>
<keyword evidence="4" id="KW-1185">Reference proteome</keyword>
<dbReference type="Proteomes" id="UP001179952">
    <property type="component" value="Unassembled WGS sequence"/>
</dbReference>
<dbReference type="InterPro" id="IPR006868">
    <property type="entry name" value="DUF630"/>
</dbReference>